<comment type="caution">
    <text evidence="5">The sequence shown here is derived from an EMBL/GenBank/DDBJ whole genome shotgun (WGS) entry which is preliminary data.</text>
</comment>
<evidence type="ECO:0000313" key="5">
    <source>
        <dbReference type="EMBL" id="PUA35217.1"/>
    </source>
</evidence>
<dbReference type="Proteomes" id="UP000244184">
    <property type="component" value="Unassembled WGS sequence"/>
</dbReference>
<evidence type="ECO:0000256" key="3">
    <source>
        <dbReference type="PROSITE-ProRule" id="PRU00409"/>
    </source>
</evidence>
<dbReference type="PANTHER" id="PTHR37018">
    <property type="entry name" value="CULTURE SPECIFIC PROTEIN, PUTATIVE (AFU_ORTHOLOGUE AFUA_2G00130)-RELATED"/>
    <property type="match status" value="1"/>
</dbReference>
<gene>
    <name evidence="5" type="ORF">C8Z91_31930</name>
</gene>
<accession>A0A2T6FTJ9</accession>
<evidence type="ECO:0000256" key="1">
    <source>
        <dbReference type="ARBA" id="ARBA00022741"/>
    </source>
</evidence>
<dbReference type="InterPro" id="IPR003135">
    <property type="entry name" value="ATP-grasp_carboxylate-amine"/>
</dbReference>
<dbReference type="PANTHER" id="PTHR37018:SF1">
    <property type="entry name" value="CULTURE SPECIFIC PROTEIN, PUTATIVE (AFU_ORTHOLOGUE AFUA_2G00130)-RELATED"/>
    <property type="match status" value="1"/>
</dbReference>
<dbReference type="InterPro" id="IPR011761">
    <property type="entry name" value="ATP-grasp"/>
</dbReference>
<dbReference type="Pfam" id="PF18604">
    <property type="entry name" value="PreAtp-grasp"/>
    <property type="match status" value="1"/>
</dbReference>
<dbReference type="InterPro" id="IPR040754">
    <property type="entry name" value="PreAtp-grasp"/>
</dbReference>
<organism evidence="5 6">
    <name type="scientific">Paenibacillus elgii</name>
    <dbReference type="NCBI Taxonomy" id="189691"/>
    <lineage>
        <taxon>Bacteria</taxon>
        <taxon>Bacillati</taxon>
        <taxon>Bacillota</taxon>
        <taxon>Bacilli</taxon>
        <taxon>Bacillales</taxon>
        <taxon>Paenibacillaceae</taxon>
        <taxon>Paenibacillus</taxon>
    </lineage>
</organism>
<dbReference type="GO" id="GO:0046872">
    <property type="term" value="F:metal ion binding"/>
    <property type="evidence" value="ECO:0007669"/>
    <property type="project" value="InterPro"/>
</dbReference>
<dbReference type="EMBL" id="PYHP01000095">
    <property type="protein sequence ID" value="PUA35217.1"/>
    <property type="molecule type" value="Genomic_DNA"/>
</dbReference>
<protein>
    <recommendedName>
        <fullName evidence="4">ATP-grasp domain-containing protein</fullName>
    </recommendedName>
</protein>
<evidence type="ECO:0000313" key="6">
    <source>
        <dbReference type="Proteomes" id="UP000244184"/>
    </source>
</evidence>
<dbReference type="Pfam" id="PF02222">
    <property type="entry name" value="ATP-grasp"/>
    <property type="match status" value="1"/>
</dbReference>
<dbReference type="Gene3D" id="3.30.470.20">
    <property type="entry name" value="ATP-grasp fold, B domain"/>
    <property type="match status" value="1"/>
</dbReference>
<evidence type="ECO:0000259" key="4">
    <source>
        <dbReference type="PROSITE" id="PS50975"/>
    </source>
</evidence>
<evidence type="ECO:0000256" key="2">
    <source>
        <dbReference type="ARBA" id="ARBA00022840"/>
    </source>
</evidence>
<keyword evidence="1 3" id="KW-0547">Nucleotide-binding</keyword>
<keyword evidence="2 3" id="KW-0067">ATP-binding</keyword>
<dbReference type="AlphaFoldDB" id="A0A2T6FTJ9"/>
<dbReference type="GO" id="GO:0005524">
    <property type="term" value="F:ATP binding"/>
    <property type="evidence" value="ECO:0007669"/>
    <property type="project" value="UniProtKB-UniRule"/>
</dbReference>
<dbReference type="PROSITE" id="PS50975">
    <property type="entry name" value="ATP_GRASP"/>
    <property type="match status" value="1"/>
</dbReference>
<reference evidence="5 6" key="1">
    <citation type="submission" date="2018-03" db="EMBL/GenBank/DDBJ databases">
        <title>Genome sequence of Paenibacillus elgii strain AC13 an antimicrobial compound producing bacteria.</title>
        <authorList>
            <person name="Kurokawa A.S."/>
            <person name="Araujo J.F."/>
            <person name="Costa R.A."/>
            <person name="Ortega D.B."/>
            <person name="Pires A.S."/>
            <person name="Pappas G.J.Jr."/>
            <person name="Franco O.L."/>
            <person name="Barreto C."/>
            <person name="Magalhaes B.S."/>
            <person name="Kruger R.H."/>
        </authorList>
    </citation>
    <scope>NUCLEOTIDE SEQUENCE [LARGE SCALE GENOMIC DNA]</scope>
    <source>
        <strain evidence="5 6">AC13</strain>
    </source>
</reference>
<dbReference type="SUPFAM" id="SSF56059">
    <property type="entry name" value="Glutathione synthetase ATP-binding domain-like"/>
    <property type="match status" value="1"/>
</dbReference>
<name>A0A2T6FTJ9_9BACL</name>
<proteinExistence type="predicted"/>
<sequence>MDRLLGAGGRSAGAGFRFPIYQSGCHRSFPVVPPCGGTAGGRLRHRAARRASLRRLDRIGAGGGRLQTDRRYDADVRRRCGRDDDLDAGRGPGLRRSIAPAVRTRPLRAGQPEPGDGGLILRARLVPCFRRDPLCAASHGRACKGSRLYFGRAGSFGKASRLAVRAVCYGYNGYSERRKQAMETFRTKLARACGWGLTGASWAWLGNFEVERDWKRADVLGLPGLPGRASEALNNSLSELALLLAAPEDLVLLKRAPDPDFLAYLAELGWKTPSFVVAGGEEELPLTRSLLDNASALETIRAWTKASSGRLMPHGVSPLEEELARKSGLPLAAPLSAVARRVNSKVYSRRLCARLGIRQTEGRIALSLDELERALRELEPLLSQTPLVLKDAMGVSGKGILLLDSEARCRQALRMLRQAADKRGYARAEFIVEQWISKSADVNYQFLVGKNGQTEMLGVLTALVHGGVHQGHLHPHTLPPEAERELADTAASIGRELAYDGYYGVVGVDAMVGSDGTLYPCVEINARLNMSTYHTRVLSEHVPEGRYALIRAVPFTSVAPFPFAVLRDALGEALYTKRGGRGIFVCAFAPAGMSGEAGGPGRLYAAMIGDSRDECLNGYEQCCKRLQTIAGVQLSGQSLH</sequence>
<feature type="domain" description="ATP-grasp" evidence="4">
    <location>
        <begin position="349"/>
        <end position="551"/>
    </location>
</feature>
<dbReference type="InterPro" id="IPR053269">
    <property type="entry name" value="Asp-Met_ligase"/>
</dbReference>